<reference evidence="3" key="1">
    <citation type="journal article" date="2019" name="Int. J. Syst. Evol. Microbiol.">
        <title>The Global Catalogue of Microorganisms (GCM) 10K type strain sequencing project: providing services to taxonomists for standard genome sequencing and annotation.</title>
        <authorList>
            <consortium name="The Broad Institute Genomics Platform"/>
            <consortium name="The Broad Institute Genome Sequencing Center for Infectious Disease"/>
            <person name="Wu L."/>
            <person name="Ma J."/>
        </authorList>
    </citation>
    <scope>NUCLEOTIDE SEQUENCE [LARGE SCALE GENOMIC DNA]</scope>
    <source>
        <strain evidence="3">CCUG 60023</strain>
    </source>
</reference>
<gene>
    <name evidence="2" type="ORF">ACFQ14_05940</name>
</gene>
<dbReference type="Proteomes" id="UP001597101">
    <property type="component" value="Unassembled WGS sequence"/>
</dbReference>
<feature type="transmembrane region" description="Helical" evidence="1">
    <location>
        <begin position="58"/>
        <end position="78"/>
    </location>
</feature>
<proteinExistence type="predicted"/>
<feature type="transmembrane region" description="Helical" evidence="1">
    <location>
        <begin position="84"/>
        <end position="103"/>
    </location>
</feature>
<protein>
    <submittedName>
        <fullName evidence="2">DUF983 domain-containing protein</fullName>
    </submittedName>
</protein>
<evidence type="ECO:0000313" key="3">
    <source>
        <dbReference type="Proteomes" id="UP001597101"/>
    </source>
</evidence>
<sequence length="131" mass="14095">MTHSPHSAYPDLDPSATGARGLCPRCGEGKLFKGLDVRENCSVCGLDFAFEDSGDGPVVFILLGLGFVILGGAVYLELTYGPPLWLHVLLWPPLVFGFGIPLLRATKGYLIAQQYKTDASSGRLAGKKDQR</sequence>
<dbReference type="InterPro" id="IPR009325">
    <property type="entry name" value="DUF983"/>
</dbReference>
<organism evidence="2 3">
    <name type="scientific">Pseudahrensia aquimaris</name>
    <dbReference type="NCBI Taxonomy" id="744461"/>
    <lineage>
        <taxon>Bacteria</taxon>
        <taxon>Pseudomonadati</taxon>
        <taxon>Pseudomonadota</taxon>
        <taxon>Alphaproteobacteria</taxon>
        <taxon>Hyphomicrobiales</taxon>
        <taxon>Ahrensiaceae</taxon>
        <taxon>Pseudahrensia</taxon>
    </lineage>
</organism>
<keyword evidence="1" id="KW-0812">Transmembrane</keyword>
<evidence type="ECO:0000313" key="2">
    <source>
        <dbReference type="EMBL" id="MFD0915942.1"/>
    </source>
</evidence>
<name>A0ABW3FHW4_9HYPH</name>
<keyword evidence="3" id="KW-1185">Reference proteome</keyword>
<accession>A0ABW3FHW4</accession>
<dbReference type="Pfam" id="PF06170">
    <property type="entry name" value="DUF983"/>
    <property type="match status" value="1"/>
</dbReference>
<evidence type="ECO:0000256" key="1">
    <source>
        <dbReference type="SAM" id="Phobius"/>
    </source>
</evidence>
<keyword evidence="1" id="KW-0472">Membrane</keyword>
<dbReference type="RefSeq" id="WP_377211782.1">
    <property type="nucleotide sequence ID" value="NZ_JBHTJV010000003.1"/>
</dbReference>
<comment type="caution">
    <text evidence="2">The sequence shown here is derived from an EMBL/GenBank/DDBJ whole genome shotgun (WGS) entry which is preliminary data.</text>
</comment>
<keyword evidence="1" id="KW-1133">Transmembrane helix</keyword>
<dbReference type="EMBL" id="JBHTJV010000003">
    <property type="protein sequence ID" value="MFD0915942.1"/>
    <property type="molecule type" value="Genomic_DNA"/>
</dbReference>